<accession>A0ABR2JFQ9</accession>
<gene>
    <name evidence="3" type="ORF">M9Y10_006175</name>
</gene>
<evidence type="ECO:0000313" key="4">
    <source>
        <dbReference type="Proteomes" id="UP001470230"/>
    </source>
</evidence>
<feature type="compositionally biased region" description="Polar residues" evidence="2">
    <location>
        <begin position="636"/>
        <end position="648"/>
    </location>
</feature>
<evidence type="ECO:0000313" key="3">
    <source>
        <dbReference type="EMBL" id="KAK8875992.1"/>
    </source>
</evidence>
<feature type="compositionally biased region" description="Polar residues" evidence="2">
    <location>
        <begin position="656"/>
        <end position="665"/>
    </location>
</feature>
<dbReference type="EMBL" id="JAPFFF010000012">
    <property type="protein sequence ID" value="KAK8875992.1"/>
    <property type="molecule type" value="Genomic_DNA"/>
</dbReference>
<feature type="coiled-coil region" evidence="1">
    <location>
        <begin position="348"/>
        <end position="375"/>
    </location>
</feature>
<comment type="caution">
    <text evidence="3">The sequence shown here is derived from an EMBL/GenBank/DDBJ whole genome shotgun (WGS) entry which is preliminary data.</text>
</comment>
<evidence type="ECO:0008006" key="5">
    <source>
        <dbReference type="Google" id="ProtNLM"/>
    </source>
</evidence>
<keyword evidence="4" id="KW-1185">Reference proteome</keyword>
<feature type="coiled-coil region" evidence="1">
    <location>
        <begin position="135"/>
        <end position="205"/>
    </location>
</feature>
<organism evidence="3 4">
    <name type="scientific">Tritrichomonas musculus</name>
    <dbReference type="NCBI Taxonomy" id="1915356"/>
    <lineage>
        <taxon>Eukaryota</taxon>
        <taxon>Metamonada</taxon>
        <taxon>Parabasalia</taxon>
        <taxon>Tritrichomonadida</taxon>
        <taxon>Tritrichomonadidae</taxon>
        <taxon>Tritrichomonas</taxon>
    </lineage>
</organism>
<evidence type="ECO:0000256" key="1">
    <source>
        <dbReference type="SAM" id="Coils"/>
    </source>
</evidence>
<sequence>MATYVPQMEKARNTFILDAKNGMDDLLRWCQKFEFDLNLISYSFIKSISRLSQNFSYQTNEHELIHILNSFNSFLSTIENNFNSQLESVIHKYHSLKTDYAACIENDLDTINEGIKEALIFQMKYKQIKNSKNSLFLMKEKVKLFREEIEKSQEEINHIKNCFFHSLTKLKERKQKLTNLLENESKKFYEKKENFENEIKTVENEAKVKPKNKTYINNNNNYYLLINNIENETEFFSKLKIKHEREIKEIKAKNENERKKYINTFKEIHDKICQNMDEVNSIHKELEQLRFANEREEARIRSLYNSEEKKIREENQKIFDLKKEVQLIIDEVNRKNEIECNKQREYNKRRIEIEMQNDEIELKNYRKILIEQNQKKLNEINSMYDKISPQKRLEDEYEARYNDYIQQLTSPVFSTAIGYQKSQDVTNLLAKKDSLLSNISNERSLMITKSKSEIVPKNSSFIHQGSKPKNFIQILNDEKNLLKKLYSEQIESINSIKRKEKESRFEIRKMKKELSMARRFYLTKKLILMDSLEFSIDYSKLNDQLKNDEKFDSQIENLEDKISFQINLCDTKNSLNYKKVRELENELDHLNDTLYHLFEKYAKMRKQLSMQKNEKLVKLTPSPKNEKVMKNMIRAKSSQSPNLISPVSSRYGKQKINITKQPDIK</sequence>
<evidence type="ECO:0000256" key="2">
    <source>
        <dbReference type="SAM" id="MobiDB-lite"/>
    </source>
</evidence>
<feature type="region of interest" description="Disordered" evidence="2">
    <location>
        <begin position="636"/>
        <end position="665"/>
    </location>
</feature>
<reference evidence="3 4" key="1">
    <citation type="submission" date="2024-04" db="EMBL/GenBank/DDBJ databases">
        <title>Tritrichomonas musculus Genome.</title>
        <authorList>
            <person name="Alves-Ferreira E."/>
            <person name="Grigg M."/>
            <person name="Lorenzi H."/>
            <person name="Galac M."/>
        </authorList>
    </citation>
    <scope>NUCLEOTIDE SEQUENCE [LARGE SCALE GENOMIC DNA]</scope>
    <source>
        <strain evidence="3 4">EAF2021</strain>
    </source>
</reference>
<keyword evidence="1" id="KW-0175">Coiled coil</keyword>
<feature type="coiled-coil region" evidence="1">
    <location>
        <begin position="240"/>
        <end position="324"/>
    </location>
</feature>
<protein>
    <recommendedName>
        <fullName evidence="5">DUF4709 domain-containing protein</fullName>
    </recommendedName>
</protein>
<dbReference type="Proteomes" id="UP001470230">
    <property type="component" value="Unassembled WGS sequence"/>
</dbReference>
<feature type="coiled-coil region" evidence="1">
    <location>
        <begin position="541"/>
        <end position="600"/>
    </location>
</feature>
<proteinExistence type="predicted"/>
<name>A0ABR2JFQ9_9EUKA</name>